<name>A0A6A6PJ92_9PEZI</name>
<dbReference type="OrthoDB" id="41532at2759"/>
<evidence type="ECO:0000313" key="1">
    <source>
        <dbReference type="EMBL" id="KAF2480110.1"/>
    </source>
</evidence>
<accession>A0A6A6PJ92</accession>
<dbReference type="RefSeq" id="XP_033586680.1">
    <property type="nucleotide sequence ID" value="XM_033736929.1"/>
</dbReference>
<sequence>MNIHLGCRRGSSLLATIGKRHAELHVQHRTRRLEDDSVATRHNHQVFNKIFHSRNHKALSLEEQRAMIGQYFAAAISVFPESQPACDGVQPRSHHTVHERGS</sequence>
<proteinExistence type="predicted"/>
<protein>
    <submittedName>
        <fullName evidence="1">Uncharacterized protein</fullName>
    </submittedName>
</protein>
<gene>
    <name evidence="1" type="ORF">BDY17DRAFT_32302</name>
</gene>
<dbReference type="Proteomes" id="UP000799767">
    <property type="component" value="Unassembled WGS sequence"/>
</dbReference>
<dbReference type="GeneID" id="54477931"/>
<keyword evidence="2" id="KW-1185">Reference proteome</keyword>
<dbReference type="EMBL" id="MU001640">
    <property type="protein sequence ID" value="KAF2480110.1"/>
    <property type="molecule type" value="Genomic_DNA"/>
</dbReference>
<organism evidence="1 2">
    <name type="scientific">Neohortaea acidophila</name>
    <dbReference type="NCBI Taxonomy" id="245834"/>
    <lineage>
        <taxon>Eukaryota</taxon>
        <taxon>Fungi</taxon>
        <taxon>Dikarya</taxon>
        <taxon>Ascomycota</taxon>
        <taxon>Pezizomycotina</taxon>
        <taxon>Dothideomycetes</taxon>
        <taxon>Dothideomycetidae</taxon>
        <taxon>Mycosphaerellales</taxon>
        <taxon>Teratosphaeriaceae</taxon>
        <taxon>Neohortaea</taxon>
    </lineage>
</organism>
<evidence type="ECO:0000313" key="2">
    <source>
        <dbReference type="Proteomes" id="UP000799767"/>
    </source>
</evidence>
<reference evidence="1" key="1">
    <citation type="journal article" date="2020" name="Stud. Mycol.">
        <title>101 Dothideomycetes genomes: a test case for predicting lifestyles and emergence of pathogens.</title>
        <authorList>
            <person name="Haridas S."/>
            <person name="Albert R."/>
            <person name="Binder M."/>
            <person name="Bloem J."/>
            <person name="Labutti K."/>
            <person name="Salamov A."/>
            <person name="Andreopoulos B."/>
            <person name="Baker S."/>
            <person name="Barry K."/>
            <person name="Bills G."/>
            <person name="Bluhm B."/>
            <person name="Cannon C."/>
            <person name="Castanera R."/>
            <person name="Culley D."/>
            <person name="Daum C."/>
            <person name="Ezra D."/>
            <person name="Gonzalez J."/>
            <person name="Henrissat B."/>
            <person name="Kuo A."/>
            <person name="Liang C."/>
            <person name="Lipzen A."/>
            <person name="Lutzoni F."/>
            <person name="Magnuson J."/>
            <person name="Mondo S."/>
            <person name="Nolan M."/>
            <person name="Ohm R."/>
            <person name="Pangilinan J."/>
            <person name="Park H.-J."/>
            <person name="Ramirez L."/>
            <person name="Alfaro M."/>
            <person name="Sun H."/>
            <person name="Tritt A."/>
            <person name="Yoshinaga Y."/>
            <person name="Zwiers L.-H."/>
            <person name="Turgeon B."/>
            <person name="Goodwin S."/>
            <person name="Spatafora J."/>
            <person name="Crous P."/>
            <person name="Grigoriev I."/>
        </authorList>
    </citation>
    <scope>NUCLEOTIDE SEQUENCE</scope>
    <source>
        <strain evidence="1">CBS 113389</strain>
    </source>
</reference>
<dbReference type="AlphaFoldDB" id="A0A6A6PJ92"/>